<reference evidence="2 3" key="1">
    <citation type="submission" date="2019-09" db="EMBL/GenBank/DDBJ databases">
        <title>Actinomadura physcomitrii sp. nov., a novel actinomycete isolated from moss [Physcomitrium sphaericum (Ludw) Fuernr].</title>
        <authorList>
            <person name="Zhuang X."/>
            <person name="Liu C."/>
        </authorList>
    </citation>
    <scope>NUCLEOTIDE SEQUENCE [LARGE SCALE GENOMIC DNA]</scope>
    <source>
        <strain evidence="2 3">HMC1</strain>
    </source>
</reference>
<keyword evidence="3" id="KW-1185">Reference proteome</keyword>
<protein>
    <recommendedName>
        <fullName evidence="4">2OG-Fe(II) oxygenase</fullName>
    </recommendedName>
</protein>
<comment type="caution">
    <text evidence="2">The sequence shown here is derived from an EMBL/GenBank/DDBJ whole genome shotgun (WGS) entry which is preliminary data.</text>
</comment>
<gene>
    <name evidence="2" type="ORF">F8566_16770</name>
</gene>
<dbReference type="AlphaFoldDB" id="A0A6H9YQ06"/>
<organism evidence="2 3">
    <name type="scientific">Actinomadura rudentiformis</name>
    <dbReference type="NCBI Taxonomy" id="359158"/>
    <lineage>
        <taxon>Bacteria</taxon>
        <taxon>Bacillati</taxon>
        <taxon>Actinomycetota</taxon>
        <taxon>Actinomycetes</taxon>
        <taxon>Streptosporangiales</taxon>
        <taxon>Thermomonosporaceae</taxon>
        <taxon>Actinomadura</taxon>
    </lineage>
</organism>
<name>A0A6H9YQ06_9ACTN</name>
<evidence type="ECO:0008006" key="4">
    <source>
        <dbReference type="Google" id="ProtNLM"/>
    </source>
</evidence>
<feature type="region of interest" description="Disordered" evidence="1">
    <location>
        <begin position="642"/>
        <end position="663"/>
    </location>
</feature>
<evidence type="ECO:0000313" key="3">
    <source>
        <dbReference type="Proteomes" id="UP000468735"/>
    </source>
</evidence>
<dbReference type="RefSeq" id="WP_151561165.1">
    <property type="nucleotide sequence ID" value="NZ_WBMT01000007.1"/>
</dbReference>
<evidence type="ECO:0000256" key="1">
    <source>
        <dbReference type="SAM" id="MobiDB-lite"/>
    </source>
</evidence>
<evidence type="ECO:0000313" key="2">
    <source>
        <dbReference type="EMBL" id="KAB2348437.1"/>
    </source>
</evidence>
<dbReference type="EMBL" id="WBMT01000007">
    <property type="protein sequence ID" value="KAB2348437.1"/>
    <property type="molecule type" value="Genomic_DNA"/>
</dbReference>
<dbReference type="OrthoDB" id="3919855at2"/>
<sequence>MSTELRDRFFALSTGHAPAEEVDRYRAEVDATDGEPTTEVDGLAVSWHPTARFKVVRFVDAGRIDEDVRDLFARPIETAPYLAAVFADPRELSFRTFENILPLDQLFSDVPLELELTDCEEFAKDAYTFSLRLPAAARARLEELDSLDLYVPPLNAASRGGDRFIFHSAMLAEALTSAVTKTMSQPVLDGFSHVNPVFRCNRFEPGDANFHRHRDTPYYDSSRHHVSRYTLLLYLTGGSAAPVLDLTDGGALEEIEPFTCVIFDQRYEHEGAPYNDGRKVFLRSELVFTDTDVAHDPGIGAMFSKACYWTGESVFAPELTRHADDYYNRVNAAHWSGLTPGSAREPFVHKQFRGVHFVANGYDFWFAKDNDLSLAECAAITLLDYFNCKLGDTAFRSLCESEVIEAEGTGWIPDFLRDKRGGSAVVPFDKSMLFPEPEEADTDELPDCACAICSGSVINPNFDTTRNADVIEHYTRAQDSAKAGIMPAPILMLGEDVLLDPDMFVVEGNRIHVLSKDSLTPVNFAACQGGPPLPSAESLITTAATVDVAHFLVPPILFAETADCYHLKFDFFRNTWMVNHEQSTVSVPKIRQFEFADIDEDWEDRICGCYCDCDCDCEEDDCVCDAESDCDCECDCADEEDGEEDEREEEAAEGEREDEVVGS</sequence>
<proteinExistence type="predicted"/>
<accession>A0A6H9YQ06</accession>
<dbReference type="Proteomes" id="UP000468735">
    <property type="component" value="Unassembled WGS sequence"/>
</dbReference>